<evidence type="ECO:0000313" key="1">
    <source>
        <dbReference type="EMBL" id="QSO49382.1"/>
    </source>
</evidence>
<name>A0A9X7Z894_9BACL</name>
<dbReference type="KEGG" id="afx:JZ786_10925"/>
<keyword evidence="2" id="KW-1185">Reference proteome</keyword>
<dbReference type="RefSeq" id="WP_206658693.1">
    <property type="nucleotide sequence ID" value="NZ_CP071182.1"/>
</dbReference>
<accession>A0A9X7Z894</accession>
<dbReference type="AlphaFoldDB" id="A0A9X7Z894"/>
<proteinExistence type="predicted"/>
<organism evidence="1 2">
    <name type="scientific">Alicyclobacillus mengziensis</name>
    <dbReference type="NCBI Taxonomy" id="2931921"/>
    <lineage>
        <taxon>Bacteria</taxon>
        <taxon>Bacillati</taxon>
        <taxon>Bacillota</taxon>
        <taxon>Bacilli</taxon>
        <taxon>Bacillales</taxon>
        <taxon>Alicyclobacillaceae</taxon>
        <taxon>Alicyclobacillus</taxon>
    </lineage>
</organism>
<sequence>MRVEVQQTIMKKAFRENKSPFVRDADAFHWSGTTTVTSKNTGITYDVEVEVSLTTNSRLTEQMSACLLKAEGVRMEDLLIAEMIDPKLQGSIDIKGLPKDKIETNLSKFIKKVSKPAK</sequence>
<evidence type="ECO:0000313" key="2">
    <source>
        <dbReference type="Proteomes" id="UP000663505"/>
    </source>
</evidence>
<gene>
    <name evidence="1" type="ORF">JZ786_10925</name>
</gene>
<dbReference type="Proteomes" id="UP000663505">
    <property type="component" value="Chromosome"/>
</dbReference>
<dbReference type="EMBL" id="CP071182">
    <property type="protein sequence ID" value="QSO49382.1"/>
    <property type="molecule type" value="Genomic_DNA"/>
</dbReference>
<reference evidence="1 2" key="1">
    <citation type="submission" date="2021-02" db="EMBL/GenBank/DDBJ databases">
        <title>Alicyclobacillus curvatus sp. nov. and Alicyclobacillus mengziensis sp. nov., two acidophilic bacteria isolated from acid mine drainage.</title>
        <authorList>
            <person name="Huang Y."/>
        </authorList>
    </citation>
    <scope>NUCLEOTIDE SEQUENCE [LARGE SCALE GENOMIC DNA]</scope>
    <source>
        <strain evidence="1 2">S30H14</strain>
    </source>
</reference>
<protein>
    <submittedName>
        <fullName evidence="1">Uncharacterized protein</fullName>
    </submittedName>
</protein>